<accession>A0A1E4T837</accession>
<dbReference type="Proteomes" id="UP000094801">
    <property type="component" value="Unassembled WGS sequence"/>
</dbReference>
<sequence>MTSKLVKPEQQTDLYTYELDECIPVIDAILKASDLESISVKKIRKALSALFDRDFESTKKQVNALIMDRFYKLIELQEKSKDEDKDMKTKLEELLEENRILSARLNTSIGVVSIRDAKLRNTPLSRADRLRMTKEEKQKRLKRINKVTGLSTPCALSPTLATFLKTTGPLPRTEVVKRVWAYIRENDLQDPEDKRFILCDDALKPLFGDKVHMFTMNKFLKDHLTLIKNSETTAAKTEPDIETKTESSD</sequence>
<dbReference type="InterPro" id="IPR036885">
    <property type="entry name" value="SWIB_MDM2_dom_sf"/>
</dbReference>
<evidence type="ECO:0000313" key="3">
    <source>
        <dbReference type="EMBL" id="ODV87927.1"/>
    </source>
</evidence>
<dbReference type="Pfam" id="PF02201">
    <property type="entry name" value="SWIB"/>
    <property type="match status" value="1"/>
</dbReference>
<dbReference type="AlphaFoldDB" id="A0A1E4T837"/>
<evidence type="ECO:0000313" key="4">
    <source>
        <dbReference type="Proteomes" id="UP000094801"/>
    </source>
</evidence>
<organism evidence="3 4">
    <name type="scientific">[Candida] arabinofermentans NRRL YB-2248</name>
    <dbReference type="NCBI Taxonomy" id="983967"/>
    <lineage>
        <taxon>Eukaryota</taxon>
        <taxon>Fungi</taxon>
        <taxon>Dikarya</taxon>
        <taxon>Ascomycota</taxon>
        <taxon>Saccharomycotina</taxon>
        <taxon>Pichiomycetes</taxon>
        <taxon>Pichiales</taxon>
        <taxon>Pichiaceae</taxon>
        <taxon>Ogataea</taxon>
        <taxon>Ogataea/Candida clade</taxon>
    </lineage>
</organism>
<dbReference type="SUPFAM" id="SSF47592">
    <property type="entry name" value="SWIB/MDM2 domain"/>
    <property type="match status" value="1"/>
</dbReference>
<feature type="domain" description="DM2" evidence="1">
    <location>
        <begin position="149"/>
        <end position="226"/>
    </location>
</feature>
<dbReference type="EMBL" id="KV453847">
    <property type="protein sequence ID" value="ODV87927.1"/>
    <property type="molecule type" value="Genomic_DNA"/>
</dbReference>
<dbReference type="Pfam" id="PF08766">
    <property type="entry name" value="DEK_C"/>
    <property type="match status" value="1"/>
</dbReference>
<dbReference type="SMART" id="SM00151">
    <property type="entry name" value="SWIB"/>
    <property type="match status" value="1"/>
</dbReference>
<dbReference type="Gene3D" id="1.10.245.10">
    <property type="entry name" value="SWIB/MDM2 domain"/>
    <property type="match status" value="1"/>
</dbReference>
<dbReference type="SUPFAM" id="SSF109715">
    <property type="entry name" value="DEK C-terminal domain"/>
    <property type="match status" value="1"/>
</dbReference>
<dbReference type="InterPro" id="IPR003121">
    <property type="entry name" value="SWIB_MDM2_domain"/>
</dbReference>
<protein>
    <submittedName>
        <fullName evidence="3">Uncharacterized protein</fullName>
    </submittedName>
</protein>
<dbReference type="PANTHER" id="PTHR13844">
    <property type="entry name" value="SWI/SNF-RELATED MATRIX-ASSOCIATED ACTIN-DEPENDENT REGULATOR OF CHROMATIN SUBFAMILY D"/>
    <property type="match status" value="1"/>
</dbReference>
<dbReference type="OrthoDB" id="10251073at2759"/>
<dbReference type="PROSITE" id="PS51925">
    <property type="entry name" value="SWIB_MDM2"/>
    <property type="match status" value="1"/>
</dbReference>
<feature type="domain" description="DEK-C" evidence="2">
    <location>
        <begin position="16"/>
        <end position="71"/>
    </location>
</feature>
<name>A0A1E4T837_9ASCO</name>
<evidence type="ECO:0000259" key="1">
    <source>
        <dbReference type="PROSITE" id="PS51925"/>
    </source>
</evidence>
<keyword evidence="4" id="KW-1185">Reference proteome</keyword>
<dbReference type="InterPro" id="IPR019835">
    <property type="entry name" value="SWIB_domain"/>
</dbReference>
<proteinExistence type="predicted"/>
<dbReference type="CDD" id="cd10567">
    <property type="entry name" value="SWIB-MDM2_like"/>
    <property type="match status" value="1"/>
</dbReference>
<dbReference type="Gene3D" id="1.10.10.60">
    <property type="entry name" value="Homeodomain-like"/>
    <property type="match status" value="1"/>
</dbReference>
<gene>
    <name evidence="3" type="ORF">CANARDRAFT_26106</name>
</gene>
<evidence type="ECO:0000259" key="2">
    <source>
        <dbReference type="PROSITE" id="PS51998"/>
    </source>
</evidence>
<dbReference type="STRING" id="983967.A0A1E4T837"/>
<dbReference type="PROSITE" id="PS51998">
    <property type="entry name" value="DEK_C"/>
    <property type="match status" value="1"/>
</dbReference>
<reference evidence="4" key="1">
    <citation type="submission" date="2016-04" db="EMBL/GenBank/DDBJ databases">
        <title>Comparative genomics of biotechnologically important yeasts.</title>
        <authorList>
            <consortium name="DOE Joint Genome Institute"/>
            <person name="Riley R."/>
            <person name="Haridas S."/>
            <person name="Wolfe K.H."/>
            <person name="Lopes M.R."/>
            <person name="Hittinger C.T."/>
            <person name="Goker M."/>
            <person name="Salamov A."/>
            <person name="Wisecaver J."/>
            <person name="Long T.M."/>
            <person name="Aerts A.L."/>
            <person name="Barry K."/>
            <person name="Choi C."/>
            <person name="Clum A."/>
            <person name="Coughlan A.Y."/>
            <person name="Deshpande S."/>
            <person name="Douglass A.P."/>
            <person name="Hanson S.J."/>
            <person name="Klenk H.-P."/>
            <person name="Labutti K."/>
            <person name="Lapidus A."/>
            <person name="Lindquist E."/>
            <person name="Lipzen A."/>
            <person name="Meier-Kolthoff J.P."/>
            <person name="Ohm R.A."/>
            <person name="Otillar R.P."/>
            <person name="Pangilinan J."/>
            <person name="Peng Y."/>
            <person name="Rokas A."/>
            <person name="Rosa C.A."/>
            <person name="Scheuner C."/>
            <person name="Sibirny A.A."/>
            <person name="Slot J.C."/>
            <person name="Stielow J.B."/>
            <person name="Sun H."/>
            <person name="Kurtzman C.P."/>
            <person name="Blackwell M."/>
            <person name="Grigoriev I.V."/>
            <person name="Jeffries T.W."/>
        </authorList>
    </citation>
    <scope>NUCLEOTIDE SEQUENCE [LARGE SCALE GENOMIC DNA]</scope>
    <source>
        <strain evidence="4">NRRL YB-2248</strain>
    </source>
</reference>
<dbReference type="InterPro" id="IPR014876">
    <property type="entry name" value="DEK_C"/>
</dbReference>